<dbReference type="eggNOG" id="ENOG502SBGM">
    <property type="taxonomic scope" value="Eukaryota"/>
</dbReference>
<reference evidence="4" key="1">
    <citation type="journal article" date="2016" name="Nat. Commun.">
        <title>Genome analysis of three Pneumocystis species reveals adaptation mechanisms to life exclusively in mammalian hosts.</title>
        <authorList>
            <person name="Ma L."/>
            <person name="Chen Z."/>
            <person name="Huang D.W."/>
            <person name="Kutty G."/>
            <person name="Ishihara M."/>
            <person name="Wang H."/>
            <person name="Abouelleil A."/>
            <person name="Bishop L."/>
            <person name="Davey E."/>
            <person name="Deng R."/>
            <person name="Deng X."/>
            <person name="Fan L."/>
            <person name="Fantoni G."/>
            <person name="Fitzgerald M."/>
            <person name="Gogineni E."/>
            <person name="Goldberg J.M."/>
            <person name="Handley G."/>
            <person name="Hu X."/>
            <person name="Huber C."/>
            <person name="Jiao X."/>
            <person name="Jones K."/>
            <person name="Levin J.Z."/>
            <person name="Liu Y."/>
            <person name="Macdonald P."/>
            <person name="Melnikov A."/>
            <person name="Raley C."/>
            <person name="Sassi M."/>
            <person name="Sherman B.T."/>
            <person name="Song X."/>
            <person name="Sykes S."/>
            <person name="Tran B."/>
            <person name="Walsh L."/>
            <person name="Xia Y."/>
            <person name="Yang J."/>
            <person name="Young S."/>
            <person name="Zeng Q."/>
            <person name="Zheng X."/>
            <person name="Stephens R."/>
            <person name="Nusbaum C."/>
            <person name="Birren B.W."/>
            <person name="Azadi P."/>
            <person name="Lempicki R.A."/>
            <person name="Cuomo C.A."/>
            <person name="Kovacs J.A."/>
        </authorList>
    </citation>
    <scope>NUCLEOTIDE SEQUENCE [LARGE SCALE GENOMIC DNA]</scope>
    <source>
        <strain evidence="4">RU7</strain>
    </source>
</reference>
<dbReference type="EMBL" id="LFWA01000009">
    <property type="protein sequence ID" value="KTW29641.1"/>
    <property type="molecule type" value="Genomic_DNA"/>
</dbReference>
<dbReference type="RefSeq" id="XP_018229472.1">
    <property type="nucleotide sequence ID" value="XM_018374520.1"/>
</dbReference>
<name>A0A0W4ZMN1_PNEJ7</name>
<sequence length="1322" mass="151674">MVSRLGTLFVLRKGTEEEYAQFPITKRLNTFGRHLSCDVRLYDELISRQHARLEIDDNGNAFLENLSINGTFVNNKELNISENKRFQLNTGDIISLAGHKFRWEYPIDKKKADQIVIYTPQSKMHISIKSKKASLLFSKNKDVVVTPSINRENQLNLQISAKNNVSENIVSETKDSFDIIDSKLENGMTSLNETFNSKDSALAILCSPKKYKFNKSFIENEILGPGVGSIIGRDVQIMDNFSKSDSKSKGMMQSKSTRFLIVPNIAFVFTDKSPIDVLVSKKPFKPIPQDFGLIMDFISIEKDIIFSNEVNELVKKDLRDSFLKENQLEFQKYKEILSHSTFFSKILPQKKINTSEINDYSCGFRTLKLEENSFFSPPKEKSCSILPNSHPSPLKQGSPILHFTKKYYIDTRDLPPRLENVIKRNRYKKRSSFSSFMASNVLNNPTLMNLRLRRSISDSSFVSSTYITKVKSMTKKHDNLPTTPLEFLILNDSEKKLLGSTPLFSLDSGSKENNANLLMPLEYNVSLKNDAIYNTVLCDFDKIKQRYNNDLEDNIKPKTVCPEFKTFSPGKWAVTFNGKKQKLYESPIHSINENALLNNLSVANMNCLNRHPSVSRLKDIDKVFSPGKWALTAPGKKMKLYRSPNIRTKSMDKLACNSFKSKLVKDVSREMGVTLNCNLDKFNFGIDSFQNFHIDYSDKKNFEITDISDSIINENEESNNIFLSLNNEEKDLHSSKNLYIDMSESIENGMSSEVITNNIDHKNILKNSPDDIQKLYINNSVSVNKSKVKLLDQNVREINIGIPNDHLLNFAKLSCSTAIDLELFSENTQKLSNKFNFKDNDSFSELFKHHIFKEEQEKMSLNLFQTDMQKFQSNDMKLVAQIRDYDQYIPIGECSVYGYEKYNSSRNMSIPSLKYDNIKNNDSNLSNLLLFDQVENTIFMGSPSNMCLQNQHVHVNRGDKDVFHKNIYLTKDNTNFLNFQKYDELNDFEENSVFFNDIMINETNTFSDGVVNEFTNESLFIEKSDENIFRMHNSLESNLVIQVDQCFQPMAISSLFVGVEDSISNKKTSISKAQLQNIENVSIDLAEKATKLNVCKENIEDSTVRKSGKKTQLKPIRASNRIKERSKVNNDDANNNPLKNYKCNTTISQEKVYCSNRRVTRSLKRSNCVNENNDNVIKLAEQAKTSKKKRKKSLIEKSFFIDVSEKLKRSPSKKRIRITRNTAALNGKAVESKNHFDSTNLTNVKNSRNKTQVFQKNGNITAEVATEISLEQNKKQNLKKRNISRTVLDVQEKTSKRRNVSSNNNDVEPSSERVRSLRNRLK</sequence>
<dbReference type="SUPFAM" id="SSF49879">
    <property type="entry name" value="SMAD/FHA domain"/>
    <property type="match status" value="1"/>
</dbReference>
<comment type="caution">
    <text evidence="3">The sequence shown here is derived from an EMBL/GenBank/DDBJ whole genome shotgun (WGS) entry which is preliminary data.</text>
</comment>
<evidence type="ECO:0000256" key="1">
    <source>
        <dbReference type="SAM" id="MobiDB-lite"/>
    </source>
</evidence>
<dbReference type="CDD" id="cd22673">
    <property type="entry name" value="FHA_Ki67"/>
    <property type="match status" value="1"/>
</dbReference>
<dbReference type="Pfam" id="PF00498">
    <property type="entry name" value="FHA"/>
    <property type="match status" value="1"/>
</dbReference>
<feature type="region of interest" description="Disordered" evidence="1">
    <location>
        <begin position="1292"/>
        <end position="1322"/>
    </location>
</feature>
<dbReference type="STRING" id="1408657.A0A0W4ZMN1"/>
<proteinExistence type="predicted"/>
<organism evidence="3 4">
    <name type="scientific">Pneumocystis jirovecii (strain RU7)</name>
    <name type="common">Human pneumocystis pneumonia agent</name>
    <dbReference type="NCBI Taxonomy" id="1408657"/>
    <lineage>
        <taxon>Eukaryota</taxon>
        <taxon>Fungi</taxon>
        <taxon>Dikarya</taxon>
        <taxon>Ascomycota</taxon>
        <taxon>Taphrinomycotina</taxon>
        <taxon>Pneumocystomycetes</taxon>
        <taxon>Pneumocystaceae</taxon>
        <taxon>Pneumocystis</taxon>
    </lineage>
</organism>
<feature type="domain" description="FHA" evidence="2">
    <location>
        <begin position="29"/>
        <end position="78"/>
    </location>
</feature>
<dbReference type="Proteomes" id="UP000053447">
    <property type="component" value="Unassembled WGS sequence"/>
</dbReference>
<protein>
    <recommendedName>
        <fullName evidence="2">FHA domain-containing protein</fullName>
    </recommendedName>
</protein>
<evidence type="ECO:0000259" key="2">
    <source>
        <dbReference type="PROSITE" id="PS50006"/>
    </source>
</evidence>
<evidence type="ECO:0000313" key="4">
    <source>
        <dbReference type="Proteomes" id="UP000053447"/>
    </source>
</evidence>
<dbReference type="GeneID" id="28940775"/>
<accession>A0A0W4ZMN1</accession>
<dbReference type="InterPro" id="IPR008984">
    <property type="entry name" value="SMAD_FHA_dom_sf"/>
</dbReference>
<dbReference type="Gene3D" id="2.60.200.20">
    <property type="match status" value="1"/>
</dbReference>
<gene>
    <name evidence="3" type="ORF">T551_02257</name>
</gene>
<dbReference type="VEuPathDB" id="FungiDB:T551_02257"/>
<dbReference type="PROSITE" id="PS50006">
    <property type="entry name" value="FHA_DOMAIN"/>
    <property type="match status" value="1"/>
</dbReference>
<dbReference type="SMART" id="SM00240">
    <property type="entry name" value="FHA"/>
    <property type="match status" value="1"/>
</dbReference>
<keyword evidence="4" id="KW-1185">Reference proteome</keyword>
<dbReference type="OrthoDB" id="6288785at2759"/>
<evidence type="ECO:0000313" key="3">
    <source>
        <dbReference type="EMBL" id="KTW29641.1"/>
    </source>
</evidence>
<dbReference type="InterPro" id="IPR000253">
    <property type="entry name" value="FHA_dom"/>
</dbReference>